<evidence type="ECO:0000313" key="2">
    <source>
        <dbReference type="Proteomes" id="UP000034164"/>
    </source>
</evidence>
<accession>A0A0G2HSY2</accession>
<protein>
    <submittedName>
        <fullName evidence="1">Uncharacterized protein</fullName>
    </submittedName>
</protein>
<dbReference type="EMBL" id="LCZI01001339">
    <property type="protein sequence ID" value="KKZ61148.1"/>
    <property type="molecule type" value="Genomic_DNA"/>
</dbReference>
<comment type="caution">
    <text evidence="1">The sequence shown here is derived from an EMBL/GenBank/DDBJ whole genome shotgun (WGS) entry which is preliminary data.</text>
</comment>
<evidence type="ECO:0000313" key="1">
    <source>
        <dbReference type="EMBL" id="KKZ61148.1"/>
    </source>
</evidence>
<dbReference type="AlphaFoldDB" id="A0A0G2HSY2"/>
<dbReference type="VEuPathDB" id="FungiDB:EMCG_04249"/>
<reference evidence="2" key="1">
    <citation type="journal article" date="2015" name="PLoS Genet.">
        <title>The dynamic genome and transcriptome of the human fungal pathogen Blastomyces and close relative Emmonsia.</title>
        <authorList>
            <person name="Munoz J.F."/>
            <person name="Gauthier G.M."/>
            <person name="Desjardins C.A."/>
            <person name="Gallo J.E."/>
            <person name="Holder J."/>
            <person name="Sullivan T.D."/>
            <person name="Marty A.J."/>
            <person name="Carmen J.C."/>
            <person name="Chen Z."/>
            <person name="Ding L."/>
            <person name="Gujja S."/>
            <person name="Magrini V."/>
            <person name="Misas E."/>
            <person name="Mitreva M."/>
            <person name="Priest M."/>
            <person name="Saif S."/>
            <person name="Whiston E.A."/>
            <person name="Young S."/>
            <person name="Zeng Q."/>
            <person name="Goldman W.E."/>
            <person name="Mardis E.R."/>
            <person name="Taylor J.W."/>
            <person name="McEwen J.G."/>
            <person name="Clay O.K."/>
            <person name="Klein B.S."/>
            <person name="Cuomo C.A."/>
        </authorList>
    </citation>
    <scope>NUCLEOTIDE SEQUENCE [LARGE SCALE GENOMIC DNA]</scope>
    <source>
        <strain evidence="2">UAMH 3008</strain>
    </source>
</reference>
<dbReference type="OrthoDB" id="4180362at2759"/>
<dbReference type="Proteomes" id="UP000034164">
    <property type="component" value="Unassembled WGS sequence"/>
</dbReference>
<name>A0A0G2HSY2_9EURO</name>
<proteinExistence type="predicted"/>
<sequence length="81" mass="9265">MALAPEETHKMQEQMCEFPNQLPPGAGEYKYSGFVDLEKTFSEAYGRSIDNHQSPLVEEVEKYLESIPGKIDYYSPLHVLI</sequence>
<organism evidence="1 2">
    <name type="scientific">[Emmonsia] crescens</name>
    <dbReference type="NCBI Taxonomy" id="73230"/>
    <lineage>
        <taxon>Eukaryota</taxon>
        <taxon>Fungi</taxon>
        <taxon>Dikarya</taxon>
        <taxon>Ascomycota</taxon>
        <taxon>Pezizomycotina</taxon>
        <taxon>Eurotiomycetes</taxon>
        <taxon>Eurotiomycetidae</taxon>
        <taxon>Onygenales</taxon>
        <taxon>Ajellomycetaceae</taxon>
        <taxon>Emergomyces</taxon>
    </lineage>
</organism>
<gene>
    <name evidence="1" type="ORF">EMCG_04249</name>
</gene>